<feature type="transmembrane region" description="Helical" evidence="6">
    <location>
        <begin position="245"/>
        <end position="267"/>
    </location>
</feature>
<protein>
    <submittedName>
        <fullName evidence="8">Carboxylate/amino acid/amine transporter</fullName>
    </submittedName>
</protein>
<feature type="transmembrane region" description="Helical" evidence="6">
    <location>
        <begin position="217"/>
        <end position="238"/>
    </location>
</feature>
<evidence type="ECO:0000313" key="9">
    <source>
        <dbReference type="Proteomes" id="UP000051184"/>
    </source>
</evidence>
<name>A0A0P1IX02_9RHOB</name>
<feature type="transmembrane region" description="Helical" evidence="6">
    <location>
        <begin position="72"/>
        <end position="90"/>
    </location>
</feature>
<dbReference type="Pfam" id="PF00892">
    <property type="entry name" value="EamA"/>
    <property type="match status" value="2"/>
</dbReference>
<evidence type="ECO:0000259" key="7">
    <source>
        <dbReference type="Pfam" id="PF00892"/>
    </source>
</evidence>
<dbReference type="PANTHER" id="PTHR32322">
    <property type="entry name" value="INNER MEMBRANE TRANSPORTER"/>
    <property type="match status" value="1"/>
</dbReference>
<keyword evidence="4 6" id="KW-1133">Transmembrane helix</keyword>
<dbReference type="SUPFAM" id="SSF103481">
    <property type="entry name" value="Multidrug resistance efflux transporter EmrE"/>
    <property type="match status" value="2"/>
</dbReference>
<feature type="transmembrane region" description="Helical" evidence="6">
    <location>
        <begin position="160"/>
        <end position="177"/>
    </location>
</feature>
<reference evidence="9" key="1">
    <citation type="submission" date="2015-09" db="EMBL/GenBank/DDBJ databases">
        <authorList>
            <person name="Rodrigo-Torres Lidia"/>
            <person name="Arahal R.David."/>
        </authorList>
    </citation>
    <scope>NUCLEOTIDE SEQUENCE [LARGE SCALE GENOMIC DNA]</scope>
    <source>
        <strain evidence="9">CECT 5114</strain>
    </source>
</reference>
<dbReference type="GO" id="GO:0016020">
    <property type="term" value="C:membrane"/>
    <property type="evidence" value="ECO:0007669"/>
    <property type="project" value="UniProtKB-SubCell"/>
</dbReference>
<gene>
    <name evidence="8" type="ORF">TA5114_01648</name>
</gene>
<keyword evidence="3 6" id="KW-0812">Transmembrane</keyword>
<evidence type="ECO:0000256" key="3">
    <source>
        <dbReference type="ARBA" id="ARBA00022692"/>
    </source>
</evidence>
<keyword evidence="5 6" id="KW-0472">Membrane</keyword>
<feature type="domain" description="EamA" evidence="7">
    <location>
        <begin position="14"/>
        <end position="143"/>
    </location>
</feature>
<dbReference type="Proteomes" id="UP000051184">
    <property type="component" value="Unassembled WGS sequence"/>
</dbReference>
<evidence type="ECO:0000256" key="6">
    <source>
        <dbReference type="SAM" id="Phobius"/>
    </source>
</evidence>
<evidence type="ECO:0000256" key="4">
    <source>
        <dbReference type="ARBA" id="ARBA00022989"/>
    </source>
</evidence>
<dbReference type="OrthoDB" id="9814238at2"/>
<feature type="transmembrane region" description="Helical" evidence="6">
    <location>
        <begin position="130"/>
        <end position="148"/>
    </location>
</feature>
<dbReference type="RefSeq" id="WP_058316699.1">
    <property type="nucleotide sequence ID" value="NZ_CYTO01000019.1"/>
</dbReference>
<evidence type="ECO:0000256" key="1">
    <source>
        <dbReference type="ARBA" id="ARBA00004141"/>
    </source>
</evidence>
<comment type="similarity">
    <text evidence="2">Belongs to the EamA transporter family.</text>
</comment>
<dbReference type="AlphaFoldDB" id="A0A0P1IX02"/>
<feature type="transmembrane region" description="Helical" evidence="6">
    <location>
        <begin position="273"/>
        <end position="293"/>
    </location>
</feature>
<dbReference type="InterPro" id="IPR050638">
    <property type="entry name" value="AA-Vitamin_Transporters"/>
</dbReference>
<feature type="transmembrane region" description="Helical" evidence="6">
    <location>
        <begin position="40"/>
        <end position="60"/>
    </location>
</feature>
<proteinExistence type="inferred from homology"/>
<keyword evidence="9" id="KW-1185">Reference proteome</keyword>
<feature type="domain" description="EamA" evidence="7">
    <location>
        <begin position="159"/>
        <end position="290"/>
    </location>
</feature>
<comment type="subcellular location">
    <subcellularLocation>
        <location evidence="1">Membrane</location>
        <topology evidence="1">Multi-pass membrane protein</topology>
    </subcellularLocation>
</comment>
<dbReference type="EMBL" id="CYUE01000018">
    <property type="protein sequence ID" value="CUK25844.1"/>
    <property type="molecule type" value="Genomic_DNA"/>
</dbReference>
<evidence type="ECO:0000256" key="5">
    <source>
        <dbReference type="ARBA" id="ARBA00023136"/>
    </source>
</evidence>
<dbReference type="InterPro" id="IPR000620">
    <property type="entry name" value="EamA_dom"/>
</dbReference>
<evidence type="ECO:0000256" key="2">
    <source>
        <dbReference type="ARBA" id="ARBA00007362"/>
    </source>
</evidence>
<feature type="transmembrane region" description="Helical" evidence="6">
    <location>
        <begin position="189"/>
        <end position="211"/>
    </location>
</feature>
<sequence>MVASQPSNNMKSTLSLAAAMIVLGSSGVFSVLSGQPTFNVVFFRCLFGALFLGLWCIATGRLRGIARIDRSLVPVVCLSGLFLVTNWAALFEAYRLISIGFATIIYHLQTFWIVVFAAVFLNERLTKAKGLWLVVAFAGLAALIWPRIGDIAGDLNWFKGVAFAVLASLLYAGSTLTSRALRAVAPVHLTIIHCLFGVAVFAPFLSFAAVITAPDFSILWLVGLGVIHTGILYIMIYAAYPRLSIAIIGICAFLNPLAAVGFGYVVFGETINLLQGAGALTIGMAALGVTMGWGERRSE</sequence>
<evidence type="ECO:0000313" key="8">
    <source>
        <dbReference type="EMBL" id="CUK25844.1"/>
    </source>
</evidence>
<dbReference type="STRING" id="1715691.TA5113_01929"/>
<accession>A0A0P1IX02</accession>
<dbReference type="PANTHER" id="PTHR32322:SF2">
    <property type="entry name" value="EAMA DOMAIN-CONTAINING PROTEIN"/>
    <property type="match status" value="1"/>
</dbReference>
<feature type="transmembrane region" description="Helical" evidence="6">
    <location>
        <begin position="96"/>
        <end position="121"/>
    </location>
</feature>
<dbReference type="InterPro" id="IPR037185">
    <property type="entry name" value="EmrE-like"/>
</dbReference>
<organism evidence="8 9">
    <name type="scientific">Cognatishimia activa</name>
    <dbReference type="NCBI Taxonomy" id="1715691"/>
    <lineage>
        <taxon>Bacteria</taxon>
        <taxon>Pseudomonadati</taxon>
        <taxon>Pseudomonadota</taxon>
        <taxon>Alphaproteobacteria</taxon>
        <taxon>Rhodobacterales</taxon>
        <taxon>Paracoccaceae</taxon>
        <taxon>Cognatishimia</taxon>
    </lineage>
</organism>